<dbReference type="EMBL" id="VSSQ01003042">
    <property type="protein sequence ID" value="MPM18753.1"/>
    <property type="molecule type" value="Genomic_DNA"/>
</dbReference>
<dbReference type="AntiFam" id="ANF00157">
    <property type="entry name" value="Shadow ORF (opposite ileS)"/>
</dbReference>
<proteinExistence type="predicted"/>
<gene>
    <name evidence="2" type="ORF">SDC9_65168</name>
</gene>
<keyword evidence="1" id="KW-0812">Transmembrane</keyword>
<keyword evidence="1" id="KW-0472">Membrane</keyword>
<dbReference type="AlphaFoldDB" id="A0A644XWT9"/>
<reference evidence="2" key="1">
    <citation type="submission" date="2019-08" db="EMBL/GenBank/DDBJ databases">
        <authorList>
            <person name="Kucharzyk K."/>
            <person name="Murdoch R.W."/>
            <person name="Higgins S."/>
            <person name="Loffler F."/>
        </authorList>
    </citation>
    <scope>NUCLEOTIDE SEQUENCE</scope>
</reference>
<evidence type="ECO:0000256" key="1">
    <source>
        <dbReference type="SAM" id="Phobius"/>
    </source>
</evidence>
<organism evidence="2">
    <name type="scientific">bioreactor metagenome</name>
    <dbReference type="NCBI Taxonomy" id="1076179"/>
    <lineage>
        <taxon>unclassified sequences</taxon>
        <taxon>metagenomes</taxon>
        <taxon>ecological metagenomes</taxon>
    </lineage>
</organism>
<feature type="transmembrane region" description="Helical" evidence="1">
    <location>
        <begin position="51"/>
        <end position="70"/>
    </location>
</feature>
<name>A0A644XWT9_9ZZZZ</name>
<sequence length="143" mass="17240">MRIPTRDKRRAEARHGFRADDDVLADFVQGMSHMDSTVGVRRAIVKHKSRFIRVFFLSFYINIFFFPFLLPFQFTDRQVGFHRKSCFPQVQRIFHFHCRKLPFDYFFLQKKTSSPKGTKSSWYHPNLKRQRPEQAVMLPHSNR</sequence>
<protein>
    <submittedName>
        <fullName evidence="2">Uncharacterized protein</fullName>
    </submittedName>
</protein>
<accession>A0A644XWT9</accession>
<evidence type="ECO:0000313" key="2">
    <source>
        <dbReference type="EMBL" id="MPM18753.1"/>
    </source>
</evidence>
<comment type="caution">
    <text evidence="2">The sequence shown here is derived from an EMBL/GenBank/DDBJ whole genome shotgun (WGS) entry which is preliminary data.</text>
</comment>
<keyword evidence="1" id="KW-1133">Transmembrane helix</keyword>